<dbReference type="Proteomes" id="UP000078555">
    <property type="component" value="Unassembled WGS sequence"/>
</dbReference>
<evidence type="ECO:0000313" key="5">
    <source>
        <dbReference type="Proteomes" id="UP000078555"/>
    </source>
</evidence>
<dbReference type="Proteomes" id="UP000078550">
    <property type="component" value="Unassembled WGS sequence"/>
</dbReference>
<organism evidence="2 5">
    <name type="scientific">Plasmodium ovale wallikeri</name>
    <dbReference type="NCBI Taxonomy" id="864142"/>
    <lineage>
        <taxon>Eukaryota</taxon>
        <taxon>Sar</taxon>
        <taxon>Alveolata</taxon>
        <taxon>Apicomplexa</taxon>
        <taxon>Aconoidasida</taxon>
        <taxon>Haemosporida</taxon>
        <taxon>Plasmodiidae</taxon>
        <taxon>Plasmodium</taxon>
        <taxon>Plasmodium (Plasmodium)</taxon>
    </lineage>
</organism>
<protein>
    <submittedName>
        <fullName evidence="2">Uncharacterized protein</fullName>
    </submittedName>
</protein>
<proteinExistence type="predicted"/>
<name>A0A1A8ZFG8_PLAOA</name>
<reference evidence="4" key="3">
    <citation type="submission" date="2016-05" db="EMBL/GenBank/DDBJ databases">
        <authorList>
            <person name="Naeem Raeece"/>
        </authorList>
    </citation>
    <scope>NUCLEOTIDE SEQUENCE [LARGE SCALE GENOMIC DNA]</scope>
</reference>
<dbReference type="EMBL" id="FLRE01000165">
    <property type="protein sequence ID" value="SBT42855.1"/>
    <property type="molecule type" value="Genomic_DNA"/>
</dbReference>
<feature type="compositionally biased region" description="Basic and acidic residues" evidence="1">
    <location>
        <begin position="12"/>
        <end position="21"/>
    </location>
</feature>
<sequence length="934" mass="108914">MENMSLRNGKKQSREGEVRKSVNPYFDEKQYNYDERKVRNTNCCVDLLRKERGDICNSKCKISFENNIFKGRKSESFFEESSLNERNSRQEKRRRGNIAAVDGTQWRLTQLSKKSNDVRSSKESAVQDYVCNNKDVGNHSDMYGDDRGCYHPSFETTFGIHENTIDCNSSWTRNTEVDNKSQYHPSTYLDITFDRKTGEGTISDLERDNLSCGYEPDIATFSILKKQDDIYYCKNNVHTDTEQTTTCDSQQNLLDDYRNGFYTNSQNTININSVQNVSDIFHNNVSEDMMEPVLFESGSRDKHCSKKYSHILSNNNSVHFPYVLYDVNDCHDELKKRTCEGLHNERNEKAIKGERAQCEMISNEAYLPCMPYADDELAYIEREKHAHASNGKHVHIANPFNLIHMPIEESPNMEETDISKNQEKMFAKLYTNIDHTTREGDMRMNERENVLTPYNYKISDARHVNLVNNFEMNNVHNNGVMSKLKDRMSHFKGEEKAQIDYHTCFNAQQKNHFLPKGKIYNKDVVEAVHEPCKNMIHSLSEQNEHSGSDCFTTMRTLKGNYDHKKMPNYESKDSEPVYHMQRIYKENSPTYPSCEGKDIEKYHTNVSYPCSYTDWCDVNREAYDQTRDVKTESKGIENVPIFKKDEMHKAIAANAATSGKAESACKRAFSANKTRENGKHSNTYSRGHPSGKEYLKKFLDNKYTIDEIRNSIPEPMLLTKQTFDVPQIIHGLTKKHKNGIVSECKEDTIIEYNNKWRLVKGKQFEINQNENTKSVEESAISFQKYLDKKNDNTKRILKNSNFNSLTGKLVINPFYNHENEKVNDLRRIYDYKDITHSFPNHYNVPKKEDKNGNIIEWNRKHDLENITKKNISFAQIEECSNHKNTYEQEHKKRPIIKKQSIALCGDYHLKGKVKEFLFQKVKDCFSINLFNPNV</sequence>
<reference evidence="5" key="2">
    <citation type="submission" date="2016-05" db="EMBL/GenBank/DDBJ databases">
        <authorList>
            <person name="Naeem R."/>
        </authorList>
    </citation>
    <scope>NUCLEOTIDE SEQUENCE [LARGE SCALE GENOMIC DNA]</scope>
</reference>
<reference evidence="2" key="1">
    <citation type="submission" date="2016-05" db="EMBL/GenBank/DDBJ databases">
        <authorList>
            <person name="Lavstsen T."/>
            <person name="Jespersen J.S."/>
        </authorList>
    </citation>
    <scope>NUCLEOTIDE SEQUENCE [LARGE SCALE GENOMIC DNA]</scope>
</reference>
<evidence type="ECO:0000256" key="1">
    <source>
        <dbReference type="SAM" id="MobiDB-lite"/>
    </source>
</evidence>
<keyword evidence="5" id="KW-1185">Reference proteome</keyword>
<evidence type="ECO:0000313" key="2">
    <source>
        <dbReference type="EMBL" id="SBT42581.1"/>
    </source>
</evidence>
<dbReference type="AlphaFoldDB" id="A0A1A8ZFG8"/>
<evidence type="ECO:0000313" key="4">
    <source>
        <dbReference type="Proteomes" id="UP000078550"/>
    </source>
</evidence>
<gene>
    <name evidence="2" type="ORF">POVWA1_046270</name>
    <name evidence="3" type="ORF">POVWA2_044810</name>
</gene>
<evidence type="ECO:0000313" key="3">
    <source>
        <dbReference type="EMBL" id="SBT42855.1"/>
    </source>
</evidence>
<dbReference type="EMBL" id="FLRD01000124">
    <property type="protein sequence ID" value="SBT42581.1"/>
    <property type="molecule type" value="Genomic_DNA"/>
</dbReference>
<accession>A0A1A8ZFG8</accession>
<feature type="region of interest" description="Disordered" evidence="1">
    <location>
        <begin position="1"/>
        <end position="21"/>
    </location>
</feature>